<protein>
    <recommendedName>
        <fullName evidence="8">Flowering time control protein FCA</fullName>
    </recommendedName>
</protein>
<evidence type="ECO:0000256" key="1">
    <source>
        <dbReference type="ARBA" id="ARBA00004123"/>
    </source>
</evidence>
<dbReference type="GO" id="GO:0030154">
    <property type="term" value="P:cell differentiation"/>
    <property type="evidence" value="ECO:0007669"/>
    <property type="project" value="UniProtKB-KW"/>
</dbReference>
<dbReference type="OrthoDB" id="410044at2759"/>
<feature type="domain" description="RRM" evidence="12">
    <location>
        <begin position="334"/>
        <end position="415"/>
    </location>
</feature>
<proteinExistence type="predicted"/>
<evidence type="ECO:0000256" key="2">
    <source>
        <dbReference type="ARBA" id="ARBA00022473"/>
    </source>
</evidence>
<dbReference type="SMART" id="SM00360">
    <property type="entry name" value="RRM"/>
    <property type="match status" value="2"/>
</dbReference>
<keyword evidence="7" id="KW-0539">Nucleus</keyword>
<dbReference type="GO" id="GO:0005634">
    <property type="term" value="C:nucleus"/>
    <property type="evidence" value="ECO:0007669"/>
    <property type="project" value="UniProtKB-SubCell"/>
</dbReference>
<dbReference type="PROSITE" id="PS50102">
    <property type="entry name" value="RRM"/>
    <property type="match status" value="2"/>
</dbReference>
<dbReference type="PANTHER" id="PTHR24012">
    <property type="entry name" value="RNA BINDING PROTEIN"/>
    <property type="match status" value="1"/>
</dbReference>
<dbReference type="Proteomes" id="UP000250235">
    <property type="component" value="Unassembled WGS sequence"/>
</dbReference>
<dbReference type="GO" id="GO:0003723">
    <property type="term" value="F:RNA binding"/>
    <property type="evidence" value="ECO:0007669"/>
    <property type="project" value="UniProtKB-UniRule"/>
</dbReference>
<feature type="compositionally biased region" description="Polar residues" evidence="10">
    <location>
        <begin position="739"/>
        <end position="759"/>
    </location>
</feature>
<dbReference type="Gene3D" id="3.30.70.330">
    <property type="match status" value="2"/>
</dbReference>
<dbReference type="InterPro" id="IPR001202">
    <property type="entry name" value="WW_dom"/>
</dbReference>
<evidence type="ECO:0000256" key="8">
    <source>
        <dbReference type="ARBA" id="ARBA00071861"/>
    </source>
</evidence>
<feature type="compositionally biased region" description="Basic and acidic residues" evidence="10">
    <location>
        <begin position="18"/>
        <end position="31"/>
    </location>
</feature>
<feature type="domain" description="RRM" evidence="12">
    <location>
        <begin position="425"/>
        <end position="505"/>
    </location>
</feature>
<feature type="compositionally biased region" description="Basic residues" evidence="10">
    <location>
        <begin position="1"/>
        <end position="10"/>
    </location>
</feature>
<dbReference type="InterPro" id="IPR035979">
    <property type="entry name" value="RBD_domain_sf"/>
</dbReference>
<feature type="compositionally biased region" description="Low complexity" evidence="10">
    <location>
        <begin position="854"/>
        <end position="869"/>
    </location>
</feature>
<dbReference type="SMART" id="SM00456">
    <property type="entry name" value="WW"/>
    <property type="match status" value="1"/>
</dbReference>
<dbReference type="InterPro" id="IPR000504">
    <property type="entry name" value="RRM_dom"/>
</dbReference>
<evidence type="ECO:0000256" key="10">
    <source>
        <dbReference type="SAM" id="MobiDB-lite"/>
    </source>
</evidence>
<evidence type="ECO:0000259" key="12">
    <source>
        <dbReference type="PROSITE" id="PS50102"/>
    </source>
</evidence>
<keyword evidence="3" id="KW-0677">Repeat</keyword>
<evidence type="ECO:0000256" key="3">
    <source>
        <dbReference type="ARBA" id="ARBA00022737"/>
    </source>
</evidence>
<evidence type="ECO:0000256" key="6">
    <source>
        <dbReference type="ARBA" id="ARBA00023089"/>
    </source>
</evidence>
<dbReference type="AlphaFoldDB" id="A0A2Z7C7R2"/>
<dbReference type="FunFam" id="3.30.70.330:FF:000374">
    <property type="entry name" value="Flowering time control protein FCA"/>
    <property type="match status" value="1"/>
</dbReference>
<sequence length="916" mass="98625">MDKFQRHRVGNRFTGSSDDPHNYNDSIRRGGGDAPGYAYRQETYRGGVGGRGASAQRSGYSSGGEAWEDLRQFESSPRHHLPHGGGDGGLGGGLRPIGDKVWDFPPMIGGEESGGGFRPMGAGGRGFRPIGGAVGGEFRTTGSGADGVRFGPMAAADGERFRPMAAADGERLRPMAAADGERFLPMGGGNGERLHPMSGEGDGERFGAMGGGGGGRDDDRLGSMISGGVDGERFQQMGVGSGAVDGERFQQMGGGRDDAGKFWPWGSDAITLRPMGGVVKGSGDEMFRSVGGDDGGFGLGHNQGTPPSLSGQKRGYSFYGRERSPDQLDGGSFVKLFVGSVPRTATEVDIRPLFDKHGRVLEVASIKDKRTGQQQGCCFIKYASSQEADRAIRALHNQYILPGGLGPIQVRYADGERERLGATEFKLFVGSLNKNASEKEVEEIFLPYGRVEDVYLMRDEMKQSRGCGFVKYSQREMAQAAINALNGTYTMKGCEQPLNVRFADPKRPRPGEARGAPAFAGMGFGPRFPAQGIRSDLTETLQIHVPSNSWPPASGMGPPSTYDMHEFGKKLPARSGDITVSSSPSMPPNMASAITQSSQVSNMQLGQVRLPHTAGETPANEDPPSRLLHGFNGQPQIPLLQGQHRASFTPGHAPMSANQQLPVQQIQAVSYSHSPSHLAQMLSQQKQTLQATFQSSQQAFNQLQQQVQQLHPPTQNLNARQGQQSIKQQSPWTGMASRPVSNTPSVQQAGDAAPTTSASFSVPATDQAIAAANCSWTEHTSPDGYKYYYNSSTGESKWEKPEELMRYEQSPQQNKSYSQHPQMQSQTQGPSTQQFPQKQVLQGQHQAEIQNQIQPLQHSSQLSSHQGPGVSAKQSSMELGYAQTPVGMGSGNDPTRYQQHVQVSQEWMLKNKPSGT</sequence>
<dbReference type="Gene3D" id="2.20.70.10">
    <property type="match status" value="1"/>
</dbReference>
<dbReference type="PROSITE" id="PS50020">
    <property type="entry name" value="WW_DOMAIN_2"/>
    <property type="match status" value="1"/>
</dbReference>
<evidence type="ECO:0000313" key="14">
    <source>
        <dbReference type="Proteomes" id="UP000250235"/>
    </source>
</evidence>
<evidence type="ECO:0000256" key="5">
    <source>
        <dbReference type="ARBA" id="ARBA00022884"/>
    </source>
</evidence>
<dbReference type="InterPro" id="IPR036020">
    <property type="entry name" value="WW_dom_sf"/>
</dbReference>
<evidence type="ECO:0000259" key="11">
    <source>
        <dbReference type="PROSITE" id="PS50020"/>
    </source>
</evidence>
<dbReference type="GO" id="GO:0009908">
    <property type="term" value="P:flower development"/>
    <property type="evidence" value="ECO:0007669"/>
    <property type="project" value="UniProtKB-KW"/>
</dbReference>
<evidence type="ECO:0000256" key="9">
    <source>
        <dbReference type="PROSITE-ProRule" id="PRU00176"/>
    </source>
</evidence>
<evidence type="ECO:0000256" key="7">
    <source>
        <dbReference type="ARBA" id="ARBA00023242"/>
    </source>
</evidence>
<feature type="compositionally biased region" description="Basic and acidic residues" evidence="10">
    <location>
        <begin position="796"/>
        <end position="806"/>
    </location>
</feature>
<keyword evidence="14" id="KW-1185">Reference proteome</keyword>
<dbReference type="InterPro" id="IPR012677">
    <property type="entry name" value="Nucleotide-bd_a/b_plait_sf"/>
</dbReference>
<keyword evidence="4" id="KW-0221">Differentiation</keyword>
<dbReference type="SUPFAM" id="SSF51045">
    <property type="entry name" value="WW domain"/>
    <property type="match status" value="1"/>
</dbReference>
<reference evidence="13 14" key="1">
    <citation type="journal article" date="2015" name="Proc. Natl. Acad. Sci. U.S.A.">
        <title>The resurrection genome of Boea hygrometrica: A blueprint for survival of dehydration.</title>
        <authorList>
            <person name="Xiao L."/>
            <person name="Yang G."/>
            <person name="Zhang L."/>
            <person name="Yang X."/>
            <person name="Zhao S."/>
            <person name="Ji Z."/>
            <person name="Zhou Q."/>
            <person name="Hu M."/>
            <person name="Wang Y."/>
            <person name="Chen M."/>
            <person name="Xu Y."/>
            <person name="Jin H."/>
            <person name="Xiao X."/>
            <person name="Hu G."/>
            <person name="Bao F."/>
            <person name="Hu Y."/>
            <person name="Wan P."/>
            <person name="Li L."/>
            <person name="Deng X."/>
            <person name="Kuang T."/>
            <person name="Xiang C."/>
            <person name="Zhu J.K."/>
            <person name="Oliver M.J."/>
            <person name="He Y."/>
        </authorList>
    </citation>
    <scope>NUCLEOTIDE SEQUENCE [LARGE SCALE GENOMIC DNA]</scope>
    <source>
        <strain evidence="14">cv. XS01</strain>
    </source>
</reference>
<feature type="region of interest" description="Disordered" evidence="10">
    <location>
        <begin position="716"/>
        <end position="759"/>
    </location>
</feature>
<keyword evidence="2" id="KW-0217">Developmental protein</keyword>
<feature type="region of interest" description="Disordered" evidence="10">
    <location>
        <begin position="613"/>
        <end position="637"/>
    </location>
</feature>
<dbReference type="Pfam" id="PF00076">
    <property type="entry name" value="RRM_1"/>
    <property type="match status" value="2"/>
</dbReference>
<gene>
    <name evidence="13" type="ORF">F511_07454</name>
</gene>
<dbReference type="FunFam" id="3.30.70.330:FF:000332">
    <property type="entry name" value="flowering time control protein FCA isoform X2"/>
    <property type="match status" value="1"/>
</dbReference>
<keyword evidence="6" id="KW-0287">Flowering</keyword>
<dbReference type="Pfam" id="PF00397">
    <property type="entry name" value="WW"/>
    <property type="match status" value="1"/>
</dbReference>
<feature type="region of interest" description="Disordered" evidence="10">
    <location>
        <begin position="1"/>
        <end position="63"/>
    </location>
</feature>
<evidence type="ECO:0000313" key="13">
    <source>
        <dbReference type="EMBL" id="KZV42757.1"/>
    </source>
</evidence>
<feature type="compositionally biased region" description="Basic and acidic residues" evidence="10">
    <location>
        <begin position="503"/>
        <end position="512"/>
    </location>
</feature>
<name>A0A2Z7C7R2_9LAMI</name>
<dbReference type="EMBL" id="KQ998961">
    <property type="protein sequence ID" value="KZV42757.1"/>
    <property type="molecule type" value="Genomic_DNA"/>
</dbReference>
<comment type="subcellular location">
    <subcellularLocation>
        <location evidence="1">Nucleus</location>
    </subcellularLocation>
</comment>
<keyword evidence="5 9" id="KW-0694">RNA-binding</keyword>
<organism evidence="13 14">
    <name type="scientific">Dorcoceras hygrometricum</name>
    <dbReference type="NCBI Taxonomy" id="472368"/>
    <lineage>
        <taxon>Eukaryota</taxon>
        <taxon>Viridiplantae</taxon>
        <taxon>Streptophyta</taxon>
        <taxon>Embryophyta</taxon>
        <taxon>Tracheophyta</taxon>
        <taxon>Spermatophyta</taxon>
        <taxon>Magnoliopsida</taxon>
        <taxon>eudicotyledons</taxon>
        <taxon>Gunneridae</taxon>
        <taxon>Pentapetalae</taxon>
        <taxon>asterids</taxon>
        <taxon>lamiids</taxon>
        <taxon>Lamiales</taxon>
        <taxon>Gesneriaceae</taxon>
        <taxon>Didymocarpoideae</taxon>
        <taxon>Trichosporeae</taxon>
        <taxon>Loxocarpinae</taxon>
        <taxon>Dorcoceras</taxon>
    </lineage>
</organism>
<feature type="region of interest" description="Disordered" evidence="10">
    <location>
        <begin position="793"/>
        <end position="898"/>
    </location>
</feature>
<dbReference type="SUPFAM" id="SSF54928">
    <property type="entry name" value="RNA-binding domain, RBD"/>
    <property type="match status" value="2"/>
</dbReference>
<evidence type="ECO:0000256" key="4">
    <source>
        <dbReference type="ARBA" id="ARBA00022782"/>
    </source>
</evidence>
<feature type="compositionally biased region" description="Polar residues" evidence="10">
    <location>
        <begin position="717"/>
        <end position="732"/>
    </location>
</feature>
<dbReference type="CDD" id="cd00201">
    <property type="entry name" value="WW"/>
    <property type="match status" value="1"/>
</dbReference>
<feature type="domain" description="WW" evidence="11">
    <location>
        <begin position="776"/>
        <end position="803"/>
    </location>
</feature>
<feature type="compositionally biased region" description="Polar residues" evidence="10">
    <location>
        <begin position="809"/>
        <end position="853"/>
    </location>
</feature>
<accession>A0A2Z7C7R2</accession>
<feature type="region of interest" description="Disordered" evidence="10">
    <location>
        <begin position="502"/>
        <end position="521"/>
    </location>
</feature>